<organism evidence="1 2">
    <name type="scientific">Lentzea roselyniae</name>
    <dbReference type="NCBI Taxonomy" id="531940"/>
    <lineage>
        <taxon>Bacteria</taxon>
        <taxon>Bacillati</taxon>
        <taxon>Actinomycetota</taxon>
        <taxon>Actinomycetes</taxon>
        <taxon>Pseudonocardiales</taxon>
        <taxon>Pseudonocardiaceae</taxon>
        <taxon>Lentzea</taxon>
    </lineage>
</organism>
<dbReference type="Gene3D" id="3.20.20.140">
    <property type="entry name" value="Metal-dependent hydrolases"/>
    <property type="match status" value="1"/>
</dbReference>
<proteinExistence type="predicted"/>
<keyword evidence="2" id="KW-1185">Reference proteome</keyword>
<dbReference type="InterPro" id="IPR032466">
    <property type="entry name" value="Metal_Hydrolase"/>
</dbReference>
<comment type="caution">
    <text evidence="1">The sequence shown here is derived from an EMBL/GenBank/DDBJ whole genome shotgun (WGS) entry which is preliminary data.</text>
</comment>
<dbReference type="EMBL" id="BAABBE010000004">
    <property type="protein sequence ID" value="GAA3630376.1"/>
    <property type="molecule type" value="Genomic_DNA"/>
</dbReference>
<evidence type="ECO:0008006" key="3">
    <source>
        <dbReference type="Google" id="ProtNLM"/>
    </source>
</evidence>
<evidence type="ECO:0000313" key="2">
    <source>
        <dbReference type="Proteomes" id="UP001500711"/>
    </source>
</evidence>
<gene>
    <name evidence="1" type="ORF">GCM10022267_16430</name>
</gene>
<name>A0ABP7AEC2_9PSEU</name>
<dbReference type="Proteomes" id="UP001500711">
    <property type="component" value="Unassembled WGS sequence"/>
</dbReference>
<evidence type="ECO:0000313" key="1">
    <source>
        <dbReference type="EMBL" id="GAA3630376.1"/>
    </source>
</evidence>
<dbReference type="SUPFAM" id="SSF51556">
    <property type="entry name" value="Metallo-dependent hydrolases"/>
    <property type="match status" value="1"/>
</dbReference>
<accession>A0ABP7AEC2</accession>
<sequence length="544" mass="59769">MMWSPSRPLELLVILRLVLAATLFVAALAPASASSPWWEPVARPAQDSQINVTGEPFKGTDDQGRVRGFVDAHNHLMTNEAFGGRLICGKPFSEQGAADALKDCPEHHPAGLGAIFEALVTSDFDGHDPVGWPTFRDWPSYKTVSHQQNYYAWLERAWRGGQRVLVTDLTSNAELCVIYPFKDRSCDEMTSVRLQAQRTYELQAFVDKQFGGPGKGWFRIVTSPEQARDVIEQGKLAVVLGIETSELFGCRQVLDLPLCSKAAIDRGLDEVHALGVRSIFLCHKYDNALCGVRFDSGVQGGVINAAQFLRTGTWWKTEKCAGPQQDNPIGVAPANALIPASAVAPAYDPAKRCNVRGLTSLGEYAVQGMMKRHMMIEIDHMSVKAASRTLDLATRARYPGILSSHSWMDAQWTEKVYQLGGFVASYEFDAEGFVSQAASTAALRQKYGVGLGFGTDYNGVGSHPSPRTGVTYPFRSFPDGPLVDRQRTGERVWDINTDGGAHVGLVPDWVEQVRRLGGDQLVQELLGGAESYLRTWSGTQRWTS</sequence>
<protein>
    <recommendedName>
        <fullName evidence="3">Membrane dipeptidase (Peptidase family M19)</fullName>
    </recommendedName>
</protein>
<reference evidence="2" key="1">
    <citation type="journal article" date="2019" name="Int. J. Syst. Evol. Microbiol.">
        <title>The Global Catalogue of Microorganisms (GCM) 10K type strain sequencing project: providing services to taxonomists for standard genome sequencing and annotation.</title>
        <authorList>
            <consortium name="The Broad Institute Genomics Platform"/>
            <consortium name="The Broad Institute Genome Sequencing Center for Infectious Disease"/>
            <person name="Wu L."/>
            <person name="Ma J."/>
        </authorList>
    </citation>
    <scope>NUCLEOTIDE SEQUENCE [LARGE SCALE GENOMIC DNA]</scope>
    <source>
        <strain evidence="2">JCM 17494</strain>
    </source>
</reference>